<accession>A0A8H3G7J0</accession>
<name>A0A8H3G7J0_9LECA</name>
<feature type="compositionally biased region" description="Polar residues" evidence="1">
    <location>
        <begin position="445"/>
        <end position="454"/>
    </location>
</feature>
<evidence type="ECO:0000256" key="1">
    <source>
        <dbReference type="SAM" id="MobiDB-lite"/>
    </source>
</evidence>
<protein>
    <submittedName>
        <fullName evidence="2">Uncharacterized protein</fullName>
    </submittedName>
</protein>
<organism evidence="2 3">
    <name type="scientific">Imshaugia aleurites</name>
    <dbReference type="NCBI Taxonomy" id="172621"/>
    <lineage>
        <taxon>Eukaryota</taxon>
        <taxon>Fungi</taxon>
        <taxon>Dikarya</taxon>
        <taxon>Ascomycota</taxon>
        <taxon>Pezizomycotina</taxon>
        <taxon>Lecanoromycetes</taxon>
        <taxon>OSLEUM clade</taxon>
        <taxon>Lecanoromycetidae</taxon>
        <taxon>Lecanorales</taxon>
        <taxon>Lecanorineae</taxon>
        <taxon>Parmeliaceae</taxon>
        <taxon>Imshaugia</taxon>
    </lineage>
</organism>
<dbReference type="EMBL" id="CAJPDT010000076">
    <property type="protein sequence ID" value="CAF9934386.1"/>
    <property type="molecule type" value="Genomic_DNA"/>
</dbReference>
<reference evidence="2" key="1">
    <citation type="submission" date="2021-03" db="EMBL/GenBank/DDBJ databases">
        <authorList>
            <person name="Tagirdzhanova G."/>
        </authorList>
    </citation>
    <scope>NUCLEOTIDE SEQUENCE</scope>
</reference>
<feature type="region of interest" description="Disordered" evidence="1">
    <location>
        <begin position="1"/>
        <end position="25"/>
    </location>
</feature>
<proteinExistence type="predicted"/>
<evidence type="ECO:0000313" key="3">
    <source>
        <dbReference type="Proteomes" id="UP000664534"/>
    </source>
</evidence>
<keyword evidence="3" id="KW-1185">Reference proteome</keyword>
<evidence type="ECO:0000313" key="2">
    <source>
        <dbReference type="EMBL" id="CAF9934386.1"/>
    </source>
</evidence>
<sequence length="845" mass="94212">MSTYTQAMPAQVSDGPRSLRGSVGSSTAEAVSLHPPLRETLASFNLPATTTIRRLYDLLVDLDHECLRHATDVALNLAQDSTLEVESVVELAMFLSGSLSQCGYPGTFIFQELQLRALISSLALLQHSGVHTLDPELYDKLRVKNISARFQRIAFQLQRSSALADRIRSAPNGYLIQLASQYVSFINRGDSPWPSIFGPTVDIFFSALSLGGGQYNHIREIIGGLDRLVNIWQKPRTKYQALCGLQEYTRLATSLCRESAIADESGELRRAASAIVSALVEKIDEILAVENGNFSPELAKRWHKTLAFVSRGPPNLDQGYYTYGLLDCVSQLSTVSDPQMLGEGLLNRVKDLIFDSVVPEFRWKAIEIFLCCHCTRREQYQALKRDIEVRHSVETNADVFEELRLVRVHLESDEGEGLRYRLSRPLTRIPHRSGAPGSGFRDDLGTSSIPSKSAESPAEGINASHTSWQEIAATRSVVKNSKTFILRSIRKLSSSCHSAGLFNDCKHVFFYNDSEISVYQLGDLRGKSASPKDSKVFTQQYKHGEFIRHVAASQACIIIATNKRLLAFYIDGKPPIDTISHGDWDPSGLACHESDTHLVVFLGQCQRNKANKYHGQIRVYKYRIDGQSEKLPAFILSVPGSDCPKRLSFDPASQILTCITRIQNKLLVWKLDDGFLSSLEPFEFVKNMYTAETRETGVTSATVYQSPSKRLYVLCTTAPSTERWHHDGEWSFILLIPPDLHMNPSSSVHAFEQLKGHRPLFAGCPSSQHHVFAVLEDSGRLSVLRLDKHNSGGIHSPDEDAEILTHSLCKQDKPLTVCLRFDPSGSRLFAVDPKGKIVVTEFETV</sequence>
<dbReference type="AlphaFoldDB" id="A0A8H3G7J0"/>
<gene>
    <name evidence="2" type="ORF">IMSHALPRED_009688</name>
</gene>
<comment type="caution">
    <text evidence="2">The sequence shown here is derived from an EMBL/GenBank/DDBJ whole genome shotgun (WGS) entry which is preliminary data.</text>
</comment>
<dbReference type="Proteomes" id="UP000664534">
    <property type="component" value="Unassembled WGS sequence"/>
</dbReference>
<dbReference type="SUPFAM" id="SSF101898">
    <property type="entry name" value="NHL repeat"/>
    <property type="match status" value="1"/>
</dbReference>
<dbReference type="OrthoDB" id="5408347at2759"/>
<feature type="region of interest" description="Disordered" evidence="1">
    <location>
        <begin position="429"/>
        <end position="460"/>
    </location>
</feature>